<gene>
    <name evidence="1" type="ORF">SAMN06264849_10562</name>
</gene>
<name>A0A521D1P6_9BACL</name>
<evidence type="ECO:0008006" key="3">
    <source>
        <dbReference type="Google" id="ProtNLM"/>
    </source>
</evidence>
<dbReference type="RefSeq" id="WP_246064902.1">
    <property type="nucleotide sequence ID" value="NZ_FXTI01000005.1"/>
</dbReference>
<dbReference type="AlphaFoldDB" id="A0A521D1P6"/>
<evidence type="ECO:0000313" key="1">
    <source>
        <dbReference type="EMBL" id="SMO65606.1"/>
    </source>
</evidence>
<organism evidence="1 2">
    <name type="scientific">Melghirimyces algeriensis</name>
    <dbReference type="NCBI Taxonomy" id="910412"/>
    <lineage>
        <taxon>Bacteria</taxon>
        <taxon>Bacillati</taxon>
        <taxon>Bacillota</taxon>
        <taxon>Bacilli</taxon>
        <taxon>Bacillales</taxon>
        <taxon>Thermoactinomycetaceae</taxon>
        <taxon>Melghirimyces</taxon>
    </lineage>
</organism>
<keyword evidence="2" id="KW-1185">Reference proteome</keyword>
<dbReference type="Proteomes" id="UP000315636">
    <property type="component" value="Unassembled WGS sequence"/>
</dbReference>
<protein>
    <recommendedName>
        <fullName evidence="3">Lipoprotein</fullName>
    </recommendedName>
</protein>
<accession>A0A521D1P6</accession>
<proteinExistence type="predicted"/>
<reference evidence="1 2" key="1">
    <citation type="submission" date="2017-05" db="EMBL/GenBank/DDBJ databases">
        <authorList>
            <person name="Varghese N."/>
            <person name="Submissions S."/>
        </authorList>
    </citation>
    <scope>NUCLEOTIDE SEQUENCE [LARGE SCALE GENOMIC DNA]</scope>
    <source>
        <strain evidence="1 2">DSM 45474</strain>
    </source>
</reference>
<sequence length="103" mass="11094">MQEREVKMDWVGSRTGRVVSLFAMAALLAGCTDQEPETVCRDKDKDGYCDDEVCQDRDEDGYCDDGSGVTGSSYFYKNGKKVFKKVSGAKGGIGRSSGSSRGG</sequence>
<evidence type="ECO:0000313" key="2">
    <source>
        <dbReference type="Proteomes" id="UP000315636"/>
    </source>
</evidence>
<dbReference type="EMBL" id="FXTI01000005">
    <property type="protein sequence ID" value="SMO65606.1"/>
    <property type="molecule type" value="Genomic_DNA"/>
</dbReference>
<dbReference type="PROSITE" id="PS51257">
    <property type="entry name" value="PROKAR_LIPOPROTEIN"/>
    <property type="match status" value="1"/>
</dbReference>